<sequence length="437" mass="48790">MNSLARKASLTLDTNPSFTPLVLDFAEKSARAFGMTEGDASRVRLAGEEVFGYLCYTAKTGSEVTIEALNSLYSMEIRFTFKTRSFDPYAFNLTAFVTPEDGQTDNLGLLIGSRAVDRFSIVHNHPRGLVLSLIKEKAYPPWSGDESTPGVSLKDFVTKRPDDEMVKRFVREGVYHYDETIFPEAFRIPSRMVDMAAQGDYHVLVACGTGIEGGEVGGGIIWRFIGEGMVQFYGPYVFDRRLGSDIAGALVDGFLSAVAKTDGSGTYTCYTAADFPVEYFEPLGEIEYSREDGTKQARGFFYRQLKEDAGSHVWASGALEPFLHQVYNRLFLPRQIVFTSFEGERRAPHSVLSVEFDRPRSSVTIRPVWDGEDYTENLAGHVRILEEEGLKNIFFDLDLGAPWQAKLIPTLFEGGFKPVLLLPYAGQADVVVFQHVR</sequence>
<protein>
    <submittedName>
        <fullName evidence="1">ATP-binding protein</fullName>
    </submittedName>
</protein>
<proteinExistence type="predicted"/>
<organism evidence="1 2">
    <name type="scientific">Syntrophorhabdus aromaticivorans</name>
    <dbReference type="NCBI Taxonomy" id="328301"/>
    <lineage>
        <taxon>Bacteria</taxon>
        <taxon>Pseudomonadati</taxon>
        <taxon>Thermodesulfobacteriota</taxon>
        <taxon>Syntrophorhabdia</taxon>
        <taxon>Syntrophorhabdales</taxon>
        <taxon>Syntrophorhabdaceae</taxon>
        <taxon>Syntrophorhabdus</taxon>
    </lineage>
</organism>
<comment type="caution">
    <text evidence="1">The sequence shown here is derived from an EMBL/GenBank/DDBJ whole genome shotgun (WGS) entry which is preliminary data.</text>
</comment>
<name>A0A971RZ57_9BACT</name>
<evidence type="ECO:0000313" key="2">
    <source>
        <dbReference type="Proteomes" id="UP000777265"/>
    </source>
</evidence>
<dbReference type="AlphaFoldDB" id="A0A971RZ57"/>
<reference evidence="1" key="2">
    <citation type="submission" date="2020-01" db="EMBL/GenBank/DDBJ databases">
        <authorList>
            <person name="Campanaro S."/>
        </authorList>
    </citation>
    <scope>NUCLEOTIDE SEQUENCE</scope>
    <source>
        <strain evidence="1">AS06rmzACSIP_7</strain>
    </source>
</reference>
<dbReference type="Proteomes" id="UP000777265">
    <property type="component" value="Unassembled WGS sequence"/>
</dbReference>
<evidence type="ECO:0000313" key="1">
    <source>
        <dbReference type="EMBL" id="NLW33935.1"/>
    </source>
</evidence>
<keyword evidence="1" id="KW-0547">Nucleotide-binding</keyword>
<gene>
    <name evidence="1" type="ORF">GXY80_00435</name>
</gene>
<dbReference type="EMBL" id="JAAYEE010000008">
    <property type="protein sequence ID" value="NLW33935.1"/>
    <property type="molecule type" value="Genomic_DNA"/>
</dbReference>
<keyword evidence="1" id="KW-0067">ATP-binding</keyword>
<accession>A0A971RZ57</accession>
<reference evidence="1" key="1">
    <citation type="journal article" date="2020" name="Biotechnol. Biofuels">
        <title>New insights from the biogas microbiome by comprehensive genome-resolved metagenomics of nearly 1600 species originating from multiple anaerobic digesters.</title>
        <authorList>
            <person name="Campanaro S."/>
            <person name="Treu L."/>
            <person name="Rodriguez-R L.M."/>
            <person name="Kovalovszki A."/>
            <person name="Ziels R.M."/>
            <person name="Maus I."/>
            <person name="Zhu X."/>
            <person name="Kougias P.G."/>
            <person name="Basile A."/>
            <person name="Luo G."/>
            <person name="Schluter A."/>
            <person name="Konstantinidis K.T."/>
            <person name="Angelidaki I."/>
        </authorList>
    </citation>
    <scope>NUCLEOTIDE SEQUENCE</scope>
    <source>
        <strain evidence="1">AS06rmzACSIP_7</strain>
    </source>
</reference>
<dbReference type="GO" id="GO:0005524">
    <property type="term" value="F:ATP binding"/>
    <property type="evidence" value="ECO:0007669"/>
    <property type="project" value="UniProtKB-KW"/>
</dbReference>